<dbReference type="EMBL" id="CM007390">
    <property type="protein sequence ID" value="ONK56775.1"/>
    <property type="molecule type" value="Genomic_DNA"/>
</dbReference>
<protein>
    <recommendedName>
        <fullName evidence="1">Retrotransposon Copia-like N-terminal domain-containing protein</fullName>
    </recommendedName>
</protein>
<proteinExistence type="predicted"/>
<name>A0A5P1E5P7_ASPOF</name>
<dbReference type="PANTHER" id="PTHR37610:SF97">
    <property type="entry name" value="RETROTRANSPOSON GAG DOMAIN-CONTAINING PROTEIN"/>
    <property type="match status" value="1"/>
</dbReference>
<dbReference type="OMA" id="WILNSIT"/>
<evidence type="ECO:0000313" key="2">
    <source>
        <dbReference type="EMBL" id="ONK56775.1"/>
    </source>
</evidence>
<feature type="domain" description="Retrotransposon Copia-like N-terminal" evidence="1">
    <location>
        <begin position="22"/>
        <end position="68"/>
    </location>
</feature>
<dbReference type="PANTHER" id="PTHR37610">
    <property type="entry name" value="CCHC-TYPE DOMAIN-CONTAINING PROTEIN"/>
    <property type="match status" value="1"/>
</dbReference>
<dbReference type="InterPro" id="IPR029472">
    <property type="entry name" value="Copia-like_N"/>
</dbReference>
<gene>
    <name evidence="2" type="ORF">A4U43_C10F12800</name>
</gene>
<dbReference type="Gramene" id="ONK56775">
    <property type="protein sequence ID" value="ONK56775"/>
    <property type="gene ID" value="A4U43_C10F12800"/>
</dbReference>
<sequence length="148" mass="16724">MGDSTQANKELSNTDSPYFLYSSDIPGVSIVTQNPTGENYATLSRAIRMTLLAKNKYGFIDGTIEKPSSSDPKASQWERWNKMVYSWILNSVHNDITNSVMYAETAQEVWLELSDRFSQQNAPRIFQLSRAIATHEQGTCTMGRTLFL</sequence>
<dbReference type="Pfam" id="PF14244">
    <property type="entry name" value="Retrotran_gag_3"/>
    <property type="match status" value="1"/>
</dbReference>
<accession>A0A5P1E5P7</accession>
<dbReference type="AlphaFoldDB" id="A0A5P1E5P7"/>
<keyword evidence="3" id="KW-1185">Reference proteome</keyword>
<evidence type="ECO:0000313" key="3">
    <source>
        <dbReference type="Proteomes" id="UP000243459"/>
    </source>
</evidence>
<reference evidence="3" key="1">
    <citation type="journal article" date="2017" name="Nat. Commun.">
        <title>The asparagus genome sheds light on the origin and evolution of a young Y chromosome.</title>
        <authorList>
            <person name="Harkess A."/>
            <person name="Zhou J."/>
            <person name="Xu C."/>
            <person name="Bowers J.E."/>
            <person name="Van der Hulst R."/>
            <person name="Ayyampalayam S."/>
            <person name="Mercati F."/>
            <person name="Riccardi P."/>
            <person name="McKain M.R."/>
            <person name="Kakrana A."/>
            <person name="Tang H."/>
            <person name="Ray J."/>
            <person name="Groenendijk J."/>
            <person name="Arikit S."/>
            <person name="Mathioni S.M."/>
            <person name="Nakano M."/>
            <person name="Shan H."/>
            <person name="Telgmann-Rauber A."/>
            <person name="Kanno A."/>
            <person name="Yue Z."/>
            <person name="Chen H."/>
            <person name="Li W."/>
            <person name="Chen Y."/>
            <person name="Xu X."/>
            <person name="Zhang Y."/>
            <person name="Luo S."/>
            <person name="Chen H."/>
            <person name="Gao J."/>
            <person name="Mao Z."/>
            <person name="Pires J.C."/>
            <person name="Luo M."/>
            <person name="Kudrna D."/>
            <person name="Wing R.A."/>
            <person name="Meyers B.C."/>
            <person name="Yi K."/>
            <person name="Kong H."/>
            <person name="Lavrijsen P."/>
            <person name="Sunseri F."/>
            <person name="Falavigna A."/>
            <person name="Ye Y."/>
            <person name="Leebens-Mack J.H."/>
            <person name="Chen G."/>
        </authorList>
    </citation>
    <scope>NUCLEOTIDE SEQUENCE [LARGE SCALE GENOMIC DNA]</scope>
    <source>
        <strain evidence="3">cv. DH0086</strain>
    </source>
</reference>
<organism evidence="2 3">
    <name type="scientific">Asparagus officinalis</name>
    <name type="common">Garden asparagus</name>
    <dbReference type="NCBI Taxonomy" id="4686"/>
    <lineage>
        <taxon>Eukaryota</taxon>
        <taxon>Viridiplantae</taxon>
        <taxon>Streptophyta</taxon>
        <taxon>Embryophyta</taxon>
        <taxon>Tracheophyta</taxon>
        <taxon>Spermatophyta</taxon>
        <taxon>Magnoliopsida</taxon>
        <taxon>Liliopsida</taxon>
        <taxon>Asparagales</taxon>
        <taxon>Asparagaceae</taxon>
        <taxon>Asparagoideae</taxon>
        <taxon>Asparagus</taxon>
    </lineage>
</organism>
<dbReference type="Proteomes" id="UP000243459">
    <property type="component" value="Chromosome 10"/>
</dbReference>
<evidence type="ECO:0000259" key="1">
    <source>
        <dbReference type="Pfam" id="PF14244"/>
    </source>
</evidence>